<dbReference type="Proteomes" id="UP000753802">
    <property type="component" value="Unassembled WGS sequence"/>
</dbReference>
<proteinExistence type="predicted"/>
<dbReference type="Pfam" id="PF11747">
    <property type="entry name" value="RebB"/>
    <property type="match status" value="1"/>
</dbReference>
<dbReference type="RefSeq" id="WP_161817773.1">
    <property type="nucleotide sequence ID" value="NZ_JAACJS010000011.1"/>
</dbReference>
<keyword evidence="2" id="KW-1185">Reference proteome</keyword>
<protein>
    <recommendedName>
        <fullName evidence="3">Killing trait domain-containing protein</fullName>
    </recommendedName>
</protein>
<sequence>MGSLSATFATMSASIGLVMQNAATNQHNCQNIATASMTKCCQLIIVLGMKAK</sequence>
<name>A0ABW9ZSG6_9BACT</name>
<organism evidence="1 2">
    <name type="scientific">Sediminibacterium roseum</name>
    <dbReference type="NCBI Taxonomy" id="1978412"/>
    <lineage>
        <taxon>Bacteria</taxon>
        <taxon>Pseudomonadati</taxon>
        <taxon>Bacteroidota</taxon>
        <taxon>Chitinophagia</taxon>
        <taxon>Chitinophagales</taxon>
        <taxon>Chitinophagaceae</taxon>
        <taxon>Sediminibacterium</taxon>
    </lineage>
</organism>
<reference evidence="1 2" key="1">
    <citation type="submission" date="2020-01" db="EMBL/GenBank/DDBJ databases">
        <title>Genome analysis.</title>
        <authorList>
            <person name="Wu S."/>
            <person name="Wang G."/>
        </authorList>
    </citation>
    <scope>NUCLEOTIDE SEQUENCE [LARGE SCALE GENOMIC DNA]</scope>
    <source>
        <strain evidence="1 2">SYL130</strain>
    </source>
</reference>
<gene>
    <name evidence="1" type="ORF">GWC95_05940</name>
</gene>
<evidence type="ECO:0000313" key="2">
    <source>
        <dbReference type="Proteomes" id="UP000753802"/>
    </source>
</evidence>
<accession>A0ABW9ZSG6</accession>
<evidence type="ECO:0000313" key="1">
    <source>
        <dbReference type="EMBL" id="NCI49455.1"/>
    </source>
</evidence>
<dbReference type="EMBL" id="JAACJS010000011">
    <property type="protein sequence ID" value="NCI49455.1"/>
    <property type="molecule type" value="Genomic_DNA"/>
</dbReference>
<dbReference type="InterPro" id="IPR021070">
    <property type="entry name" value="Killing_trait_RebB"/>
</dbReference>
<evidence type="ECO:0008006" key="3">
    <source>
        <dbReference type="Google" id="ProtNLM"/>
    </source>
</evidence>
<comment type="caution">
    <text evidence="1">The sequence shown here is derived from an EMBL/GenBank/DDBJ whole genome shotgun (WGS) entry which is preliminary data.</text>
</comment>